<keyword evidence="1" id="KW-0133">Cell shape</keyword>
<evidence type="ECO:0000259" key="3">
    <source>
        <dbReference type="Pfam" id="PF26299"/>
    </source>
</evidence>
<dbReference type="EC" id="5.1.1.23" evidence="1"/>
<evidence type="ECO:0000313" key="5">
    <source>
        <dbReference type="Proteomes" id="UP000334923"/>
    </source>
</evidence>
<dbReference type="GO" id="GO:0009252">
    <property type="term" value="P:peptidoglycan biosynthetic process"/>
    <property type="evidence" value="ECO:0007669"/>
    <property type="project" value="UniProtKB-UniRule"/>
</dbReference>
<dbReference type="GO" id="GO:0008360">
    <property type="term" value="P:regulation of cell shape"/>
    <property type="evidence" value="ECO:0007669"/>
    <property type="project" value="UniProtKB-KW"/>
</dbReference>
<comment type="pathway">
    <text evidence="1">Cell wall biogenesis; peptidoglycan biosynthesis.</text>
</comment>
<dbReference type="Pfam" id="PF26298">
    <property type="entry name" value="MurL_epimerase_C"/>
    <property type="match status" value="1"/>
</dbReference>
<dbReference type="Pfam" id="PF26299">
    <property type="entry name" value="MurL_N"/>
    <property type="match status" value="1"/>
</dbReference>
<evidence type="ECO:0000259" key="2">
    <source>
        <dbReference type="Pfam" id="PF26298"/>
    </source>
</evidence>
<keyword evidence="1" id="KW-0961">Cell wall biogenesis/degradation</keyword>
<dbReference type="InterPro" id="IPR058741">
    <property type="entry name" value="MurL_C"/>
</dbReference>
<accession>A0A5E6MLX0</accession>
<sequence>MAEASRTAWRRFDELCYEGFRYRVRSNRLCVSFSFRLGDSLVFRPRSSFPITPPVPAKEVLDLLVFSLGLIELVSYWKAACPPRIRIEAGYLSDEQIAWWKRLYFRGLGEFFYRNGIAVTEEELAEIRASGPRYSPFRRRDGVGTLVPVGGGKDSFVTLDLLCSREQEPVTPFLLNSSWEQRNTVAFFGFPSSRTAGARRTIDPLLLELNRQGFWNGHTPFSALLAFAALLTAVTLGKQWIVLSNEASADEPTVFGTEINHQYSKSFAFERDFTEYTARWVTPSVGYFSLLRPWNELRIAERFARIPGALERFRSCSSPGRSWCARCAKCLFVALILSPFVEKRRLDKVFGRELLEDPSLAPLFLSLLGGEGSKPFACVGTTAESRAAAAALLRQPRPPLLVRLAKERGLLGSGTPSMEELLTFWNPNHGVPPEFLPLLRASRPVPVSP</sequence>
<proteinExistence type="inferred from homology"/>
<dbReference type="GO" id="GO:0051301">
    <property type="term" value="P:cell division"/>
    <property type="evidence" value="ECO:0007669"/>
    <property type="project" value="UniProtKB-KW"/>
</dbReference>
<organism evidence="4 5">
    <name type="scientific">Methylacidimicrobium tartarophylax</name>
    <dbReference type="NCBI Taxonomy" id="1041768"/>
    <lineage>
        <taxon>Bacteria</taxon>
        <taxon>Pseudomonadati</taxon>
        <taxon>Verrucomicrobiota</taxon>
        <taxon>Methylacidimicrobium</taxon>
    </lineage>
</organism>
<dbReference type="Proteomes" id="UP000334923">
    <property type="component" value="Unassembled WGS sequence"/>
</dbReference>
<dbReference type="EMBL" id="CABFVA020000080">
    <property type="protein sequence ID" value="VVM07068.1"/>
    <property type="molecule type" value="Genomic_DNA"/>
</dbReference>
<comment type="similarity">
    <text evidence="1">Belongs to the MurL family.</text>
</comment>
<feature type="domain" description="MurL C-terminal" evidence="2">
    <location>
        <begin position="319"/>
        <end position="396"/>
    </location>
</feature>
<comment type="function">
    <text evidence="1">Cell wall formation. Catalyzes epimerization of the terminal L-glutamate in UDP-N-acetyl-alpha-D-muramoyl-L-alanyl-L-glutamate.</text>
</comment>
<dbReference type="AlphaFoldDB" id="A0A5E6MLX0"/>
<keyword evidence="1" id="KW-0132">Cell division</keyword>
<keyword evidence="1" id="KW-0573">Peptidoglycan synthesis</keyword>
<evidence type="ECO:0000313" key="4">
    <source>
        <dbReference type="EMBL" id="VVM07068.1"/>
    </source>
</evidence>
<comment type="catalytic activity">
    <reaction evidence="1">
        <text>UDP-N-acetyl-alpha-D-muramoyl-L-alanyl-L-glutamate + ATP + H2O = UDP-N-acetyl-alpha-D-muramoyl-L-alanyl-D-glutamate + AMP + diphosphate + H(+)</text>
        <dbReference type="Rhea" id="RHEA:58812"/>
        <dbReference type="ChEBI" id="CHEBI:15377"/>
        <dbReference type="ChEBI" id="CHEBI:15378"/>
        <dbReference type="ChEBI" id="CHEBI:30616"/>
        <dbReference type="ChEBI" id="CHEBI:33019"/>
        <dbReference type="ChEBI" id="CHEBI:83900"/>
        <dbReference type="ChEBI" id="CHEBI:142725"/>
        <dbReference type="ChEBI" id="CHEBI:456215"/>
        <dbReference type="EC" id="5.1.1.23"/>
    </reaction>
</comment>
<dbReference type="GO" id="GO:0071555">
    <property type="term" value="P:cell wall organization"/>
    <property type="evidence" value="ECO:0007669"/>
    <property type="project" value="UniProtKB-KW"/>
</dbReference>
<gene>
    <name evidence="1" type="primary">murL</name>
    <name evidence="4" type="ORF">MAMT_01540</name>
</gene>
<feature type="domain" description="MurL N-terminal" evidence="3">
    <location>
        <begin position="10"/>
        <end position="290"/>
    </location>
</feature>
<name>A0A5E6MLX0_9BACT</name>
<dbReference type="GO" id="GO:0005737">
    <property type="term" value="C:cytoplasm"/>
    <property type="evidence" value="ECO:0007669"/>
    <property type="project" value="UniProtKB-UniRule"/>
</dbReference>
<dbReference type="InterPro" id="IPR058740">
    <property type="entry name" value="MurL_N"/>
</dbReference>
<keyword evidence="1" id="KW-0413">Isomerase</keyword>
<evidence type="ECO:0000256" key="1">
    <source>
        <dbReference type="HAMAP-Rule" id="MF_02209"/>
    </source>
</evidence>
<reference evidence="4 5" key="1">
    <citation type="submission" date="2019-09" db="EMBL/GenBank/DDBJ databases">
        <authorList>
            <person name="Cremers G."/>
        </authorList>
    </citation>
    <scope>NUCLEOTIDE SEQUENCE [LARGE SCALE GENOMIC DNA]</scope>
    <source>
        <strain evidence="4">4A</strain>
    </source>
</reference>
<dbReference type="InterPro" id="IPR043689">
    <property type="entry name" value="MurL"/>
</dbReference>
<dbReference type="HAMAP" id="MF_02209">
    <property type="entry name" value="MurL"/>
    <property type="match status" value="1"/>
</dbReference>
<keyword evidence="1" id="KW-0131">Cell cycle</keyword>
<keyword evidence="5" id="KW-1185">Reference proteome</keyword>
<dbReference type="RefSeq" id="WP_178087003.1">
    <property type="nucleotide sequence ID" value="NZ_CABFVA020000080.1"/>
</dbReference>
<dbReference type="UniPathway" id="UPA00219"/>
<protein>
    <recommendedName>
        <fullName evidence="1">UDP-N-acetyl-alpha-D-muramoyl-L-alanyl-L-glutamate epimerase</fullName>
        <ecNumber evidence="1">5.1.1.23</ecNumber>
    </recommendedName>
    <alternativeName>
        <fullName evidence="1">UDP-MurNAc-L-Ala-L-Glu epimerase</fullName>
    </alternativeName>
</protein>
<dbReference type="GO" id="GO:0016855">
    <property type="term" value="F:racemase and epimerase activity, acting on amino acids and derivatives"/>
    <property type="evidence" value="ECO:0007669"/>
    <property type="project" value="UniProtKB-UniRule"/>
</dbReference>